<dbReference type="Proteomes" id="UP000241462">
    <property type="component" value="Unassembled WGS sequence"/>
</dbReference>
<organism evidence="2 3">
    <name type="scientific">Coniella lustricola</name>
    <dbReference type="NCBI Taxonomy" id="2025994"/>
    <lineage>
        <taxon>Eukaryota</taxon>
        <taxon>Fungi</taxon>
        <taxon>Dikarya</taxon>
        <taxon>Ascomycota</taxon>
        <taxon>Pezizomycotina</taxon>
        <taxon>Sordariomycetes</taxon>
        <taxon>Sordariomycetidae</taxon>
        <taxon>Diaporthales</taxon>
        <taxon>Schizoparmaceae</taxon>
        <taxon>Coniella</taxon>
    </lineage>
</organism>
<dbReference type="InParanoid" id="A0A2T3A3Y5"/>
<evidence type="ECO:0000313" key="2">
    <source>
        <dbReference type="EMBL" id="PSR82415.1"/>
    </source>
</evidence>
<sequence>MAPWLESGKAITTTTTTTYWIAQIPPTTCIPGSLLGCPLSWGLQFILFCTSTWCESTHARGARSLGCGSLLFFPVLVPLGPVLSCGLLLGLHNTARVLICSGSHLSRARSLALPCLALISARTGSRRRCMSECVCVSVCLCVCVPACLLAYRASRLYSI</sequence>
<keyword evidence="1" id="KW-1133">Transmembrane helix</keyword>
<keyword evidence="1" id="KW-0472">Membrane</keyword>
<reference evidence="2 3" key="1">
    <citation type="journal article" date="2018" name="Mycol. Prog.">
        <title>Coniella lustricola, a new species from submerged detritus.</title>
        <authorList>
            <person name="Raudabaugh D.B."/>
            <person name="Iturriaga T."/>
            <person name="Carver A."/>
            <person name="Mondo S."/>
            <person name="Pangilinan J."/>
            <person name="Lipzen A."/>
            <person name="He G."/>
            <person name="Amirebrahimi M."/>
            <person name="Grigoriev I.V."/>
            <person name="Miller A.N."/>
        </authorList>
    </citation>
    <scope>NUCLEOTIDE SEQUENCE [LARGE SCALE GENOMIC DNA]</scope>
    <source>
        <strain evidence="2 3">B22-T-1</strain>
    </source>
</reference>
<keyword evidence="3" id="KW-1185">Reference proteome</keyword>
<protein>
    <submittedName>
        <fullName evidence="2">Uncharacterized protein</fullName>
    </submittedName>
</protein>
<dbReference type="EMBL" id="KZ678478">
    <property type="protein sequence ID" value="PSR82415.1"/>
    <property type="molecule type" value="Genomic_DNA"/>
</dbReference>
<feature type="transmembrane region" description="Helical" evidence="1">
    <location>
        <begin position="70"/>
        <end position="92"/>
    </location>
</feature>
<dbReference type="AlphaFoldDB" id="A0A2T3A3Y5"/>
<evidence type="ECO:0000313" key="3">
    <source>
        <dbReference type="Proteomes" id="UP000241462"/>
    </source>
</evidence>
<name>A0A2T3A3Y5_9PEZI</name>
<feature type="transmembrane region" description="Helical" evidence="1">
    <location>
        <begin position="133"/>
        <end position="153"/>
    </location>
</feature>
<proteinExistence type="predicted"/>
<accession>A0A2T3A3Y5</accession>
<evidence type="ECO:0000256" key="1">
    <source>
        <dbReference type="SAM" id="Phobius"/>
    </source>
</evidence>
<keyword evidence="1" id="KW-0812">Transmembrane</keyword>
<gene>
    <name evidence="2" type="ORF">BD289DRAFT_15354</name>
</gene>